<evidence type="ECO:0000313" key="3">
    <source>
        <dbReference type="Proteomes" id="UP001153555"/>
    </source>
</evidence>
<dbReference type="GO" id="GO:0005524">
    <property type="term" value="F:ATP binding"/>
    <property type="evidence" value="ECO:0007669"/>
    <property type="project" value="InterPro"/>
</dbReference>
<dbReference type="GO" id="GO:0007165">
    <property type="term" value="P:signal transduction"/>
    <property type="evidence" value="ECO:0007669"/>
    <property type="project" value="TreeGrafter"/>
</dbReference>
<dbReference type="PROSITE" id="PS50011">
    <property type="entry name" value="PROTEIN_KINASE_DOM"/>
    <property type="match status" value="1"/>
</dbReference>
<dbReference type="PANTHER" id="PTHR48011:SF18">
    <property type="entry name" value="MITOGEN-ACTIVATED PROTEIN KINASE KINASE KINASE 19-RELATED"/>
    <property type="match status" value="1"/>
</dbReference>
<protein>
    <submittedName>
        <fullName evidence="2">Mitogen-activated protein kinase kinase kinase 20</fullName>
    </submittedName>
</protein>
<dbReference type="InterPro" id="IPR011009">
    <property type="entry name" value="Kinase-like_dom_sf"/>
</dbReference>
<keyword evidence="3" id="KW-1185">Reference proteome</keyword>
<dbReference type="Proteomes" id="UP001153555">
    <property type="component" value="Unassembled WGS sequence"/>
</dbReference>
<evidence type="ECO:0000313" key="2">
    <source>
        <dbReference type="EMBL" id="CAA0823852.1"/>
    </source>
</evidence>
<dbReference type="GO" id="GO:0004672">
    <property type="term" value="F:protein kinase activity"/>
    <property type="evidence" value="ECO:0007669"/>
    <property type="project" value="InterPro"/>
</dbReference>
<proteinExistence type="predicted"/>
<comment type="caution">
    <text evidence="2">The sequence shown here is derived from an EMBL/GenBank/DDBJ whole genome shotgun (WGS) entry which is preliminary data.</text>
</comment>
<organism evidence="2 3">
    <name type="scientific">Striga hermonthica</name>
    <name type="common">Purple witchweed</name>
    <name type="synonym">Buchnera hermonthica</name>
    <dbReference type="NCBI Taxonomy" id="68872"/>
    <lineage>
        <taxon>Eukaryota</taxon>
        <taxon>Viridiplantae</taxon>
        <taxon>Streptophyta</taxon>
        <taxon>Embryophyta</taxon>
        <taxon>Tracheophyta</taxon>
        <taxon>Spermatophyta</taxon>
        <taxon>Magnoliopsida</taxon>
        <taxon>eudicotyledons</taxon>
        <taxon>Gunneridae</taxon>
        <taxon>Pentapetalae</taxon>
        <taxon>asterids</taxon>
        <taxon>lamiids</taxon>
        <taxon>Lamiales</taxon>
        <taxon>Orobanchaceae</taxon>
        <taxon>Buchnereae</taxon>
        <taxon>Striga</taxon>
    </lineage>
</organism>
<dbReference type="SMART" id="SM00220">
    <property type="entry name" value="S_TKc"/>
    <property type="match status" value="1"/>
</dbReference>
<keyword evidence="2" id="KW-0418">Kinase</keyword>
<feature type="domain" description="Protein kinase" evidence="1">
    <location>
        <begin position="1"/>
        <end position="158"/>
    </location>
</feature>
<reference evidence="2" key="1">
    <citation type="submission" date="2019-12" db="EMBL/GenBank/DDBJ databases">
        <authorList>
            <person name="Scholes J."/>
        </authorList>
    </citation>
    <scope>NUCLEOTIDE SEQUENCE</scope>
</reference>
<dbReference type="Pfam" id="PF00069">
    <property type="entry name" value="Pkinase"/>
    <property type="match status" value="1"/>
</dbReference>
<dbReference type="EMBL" id="CACSLK010024540">
    <property type="protein sequence ID" value="CAA0823852.1"/>
    <property type="molecule type" value="Genomic_DNA"/>
</dbReference>
<dbReference type="PANTHER" id="PTHR48011">
    <property type="entry name" value="CCR4-NOT TRANSCRIPTIONAL COMPLEX SUBUNIT CAF120-RELATED"/>
    <property type="match status" value="1"/>
</dbReference>
<gene>
    <name evidence="2" type="ORF">SHERM_20993</name>
</gene>
<dbReference type="OrthoDB" id="912997at2759"/>
<evidence type="ECO:0000259" key="1">
    <source>
        <dbReference type="PROSITE" id="PS50011"/>
    </source>
</evidence>
<accession>A0A9N7N121</accession>
<name>A0A9N7N121_STRHE</name>
<dbReference type="Gene3D" id="1.10.510.10">
    <property type="entry name" value="Transferase(Phosphotransferase) domain 1"/>
    <property type="match status" value="1"/>
</dbReference>
<dbReference type="InterPro" id="IPR052751">
    <property type="entry name" value="Plant_MAPKKK"/>
</dbReference>
<keyword evidence="2" id="KW-0808">Transferase</keyword>
<dbReference type="InterPro" id="IPR008271">
    <property type="entry name" value="Ser/Thr_kinase_AS"/>
</dbReference>
<dbReference type="PROSITE" id="PS00108">
    <property type="entry name" value="PROTEIN_KINASE_ST"/>
    <property type="match status" value="1"/>
</dbReference>
<dbReference type="AlphaFoldDB" id="A0A9N7N121"/>
<dbReference type="SUPFAM" id="SSF56112">
    <property type="entry name" value="Protein kinase-like (PK-like)"/>
    <property type="match status" value="1"/>
</dbReference>
<sequence length="209" mass="23534">MPLHESKLSALLHIHKSGYFHCDVKPHNVLLVGQDEKLADFGSCCKSFNENSSCNDQGRGYVCDPRVDSPAEVRARFECLGALGCSILHMLTGKPPWTFDTKAHPKDVLFKIGCSDQIPRIPTNNIISKEAKDFLTKCLVKDPTARWKPDMLLDQPFVNKVDAEKYHHHHHHHHRLSHVIQSSASFFSPPKSVGLLITFSGYYPCIYAS</sequence>
<dbReference type="InterPro" id="IPR000719">
    <property type="entry name" value="Prot_kinase_dom"/>
</dbReference>